<gene>
    <name evidence="5" type="ORF">JOC47_000650</name>
</gene>
<dbReference type="AlphaFoldDB" id="A0A939BRB4"/>
<name>A0A939BRB4_9FIRM</name>
<dbReference type="SUPFAM" id="SSF52172">
    <property type="entry name" value="CheY-like"/>
    <property type="match status" value="1"/>
</dbReference>
<dbReference type="EMBL" id="JAFBDQ010000003">
    <property type="protein sequence ID" value="MBM7555816.1"/>
    <property type="molecule type" value="Genomic_DNA"/>
</dbReference>
<feature type="modified residue" description="4-aspartylphosphate" evidence="3">
    <location>
        <position position="54"/>
    </location>
</feature>
<organism evidence="5 6">
    <name type="scientific">Halanaerobacter jeridensis</name>
    <dbReference type="NCBI Taxonomy" id="706427"/>
    <lineage>
        <taxon>Bacteria</taxon>
        <taxon>Bacillati</taxon>
        <taxon>Bacillota</taxon>
        <taxon>Clostridia</taxon>
        <taxon>Halanaerobiales</taxon>
        <taxon>Halobacteroidaceae</taxon>
        <taxon>Halanaerobacter</taxon>
    </lineage>
</organism>
<dbReference type="Pfam" id="PF00072">
    <property type="entry name" value="Response_reg"/>
    <property type="match status" value="1"/>
</dbReference>
<dbReference type="SMART" id="SM00448">
    <property type="entry name" value="REC"/>
    <property type="match status" value="1"/>
</dbReference>
<evidence type="ECO:0000313" key="6">
    <source>
        <dbReference type="Proteomes" id="UP000774000"/>
    </source>
</evidence>
<dbReference type="PANTHER" id="PTHR43228:SF1">
    <property type="entry name" value="TWO-COMPONENT RESPONSE REGULATOR ARR22"/>
    <property type="match status" value="1"/>
</dbReference>
<dbReference type="Proteomes" id="UP000774000">
    <property type="component" value="Unassembled WGS sequence"/>
</dbReference>
<evidence type="ECO:0000313" key="5">
    <source>
        <dbReference type="EMBL" id="MBM7555816.1"/>
    </source>
</evidence>
<keyword evidence="3" id="KW-0597">Phosphoprotein</keyword>
<dbReference type="Gene3D" id="3.40.50.2300">
    <property type="match status" value="1"/>
</dbReference>
<feature type="domain" description="Response regulatory" evidence="4">
    <location>
        <begin position="4"/>
        <end position="119"/>
    </location>
</feature>
<evidence type="ECO:0000256" key="1">
    <source>
        <dbReference type="ARBA" id="ARBA00018672"/>
    </source>
</evidence>
<proteinExistence type="predicted"/>
<dbReference type="InterPro" id="IPR052048">
    <property type="entry name" value="ST_Response_Regulator"/>
</dbReference>
<dbReference type="RefSeq" id="WP_204700541.1">
    <property type="nucleotide sequence ID" value="NZ_JAFBDQ010000003.1"/>
</dbReference>
<evidence type="ECO:0000256" key="3">
    <source>
        <dbReference type="PROSITE-ProRule" id="PRU00169"/>
    </source>
</evidence>
<comment type="caution">
    <text evidence="5">The sequence shown here is derived from an EMBL/GenBank/DDBJ whole genome shotgun (WGS) entry which is preliminary data.</text>
</comment>
<dbReference type="GO" id="GO:0000160">
    <property type="term" value="P:phosphorelay signal transduction system"/>
    <property type="evidence" value="ECO:0007669"/>
    <property type="project" value="InterPro"/>
</dbReference>
<comment type="function">
    <text evidence="2">May play the central regulatory role in sporulation. It may be an element of the effector pathway responsible for the activation of sporulation genes in response to nutritional stress. Spo0A may act in concert with spo0H (a sigma factor) to control the expression of some genes that are critical to the sporulation process.</text>
</comment>
<evidence type="ECO:0000256" key="2">
    <source>
        <dbReference type="ARBA" id="ARBA00024867"/>
    </source>
</evidence>
<dbReference type="InterPro" id="IPR011006">
    <property type="entry name" value="CheY-like_superfamily"/>
</dbReference>
<protein>
    <recommendedName>
        <fullName evidence="1">Stage 0 sporulation protein A homolog</fullName>
    </recommendedName>
</protein>
<keyword evidence="6" id="KW-1185">Reference proteome</keyword>
<dbReference type="PANTHER" id="PTHR43228">
    <property type="entry name" value="TWO-COMPONENT RESPONSE REGULATOR"/>
    <property type="match status" value="1"/>
</dbReference>
<accession>A0A939BRB4</accession>
<dbReference type="InterPro" id="IPR001789">
    <property type="entry name" value="Sig_transdc_resp-reg_receiver"/>
</dbReference>
<sequence>MAKEILITDDANFMRTMLAKIVEDNGYEVVGKAENGEDAIQQYKELEPDLVTMDITMPGMDGIEATKEIIDYDPDARIVVCSAMGQKPMVLEAIEAGAKDFIVKPIKPDKVKETLEKLLEE</sequence>
<reference evidence="5" key="1">
    <citation type="submission" date="2021-01" db="EMBL/GenBank/DDBJ databases">
        <title>Genomic Encyclopedia of Type Strains, Phase IV (KMG-IV): sequencing the most valuable type-strain genomes for metagenomic binning, comparative biology and taxonomic classification.</title>
        <authorList>
            <person name="Goeker M."/>
        </authorList>
    </citation>
    <scope>NUCLEOTIDE SEQUENCE</scope>
    <source>
        <strain evidence="5">DSM 23230</strain>
    </source>
</reference>
<dbReference type="CDD" id="cd17542">
    <property type="entry name" value="REC_CheY"/>
    <property type="match status" value="1"/>
</dbReference>
<evidence type="ECO:0000259" key="4">
    <source>
        <dbReference type="PROSITE" id="PS50110"/>
    </source>
</evidence>
<dbReference type="PROSITE" id="PS50110">
    <property type="entry name" value="RESPONSE_REGULATORY"/>
    <property type="match status" value="1"/>
</dbReference>